<sequence>MRKNDRQRWQLAQRYERDWWQHVADRTDLRYYRTYAKDLIRRIAPFFTIHQDTRILEVGSGAAGIVTHLPSGYRHAIDPLEDFFSSVEKFRKYRDPQVVYHRGMGEALPFENESFDLVIMDNVLDHCQDPVQVIAEIHRVLVPGGCFYFRQNIYHRWGKFVRFWIELLRIDKGHPYTFSLRDIHALVGRAGFEVLLCERRGYWTAWKRDLSSRRLKDKAKALLLISRDVVTLFLQKRVP</sequence>
<evidence type="ECO:0000313" key="3">
    <source>
        <dbReference type="Proteomes" id="UP000002221"/>
    </source>
</evidence>
<dbReference type="SUPFAM" id="SSF53335">
    <property type="entry name" value="S-adenosyl-L-methionine-dependent methyltransferases"/>
    <property type="match status" value="1"/>
</dbReference>
<dbReference type="PANTHER" id="PTHR45036">
    <property type="entry name" value="METHYLTRANSFERASE LIKE 7B"/>
    <property type="match status" value="1"/>
</dbReference>
<dbReference type="CDD" id="cd02440">
    <property type="entry name" value="AdoMet_MTases"/>
    <property type="match status" value="1"/>
</dbReference>
<dbReference type="HOGENOM" id="CLU_1160356_0_0_10"/>
<keyword evidence="2" id="KW-0808">Transferase</keyword>
<dbReference type="Proteomes" id="UP000002221">
    <property type="component" value="Chromosome"/>
</dbReference>
<organism evidence="2 3">
    <name type="scientific">Rhodothermus marinus (strain ATCC 43812 / DSM 4252 / R-10)</name>
    <name type="common">Rhodothermus obamensis</name>
    <dbReference type="NCBI Taxonomy" id="518766"/>
    <lineage>
        <taxon>Bacteria</taxon>
        <taxon>Pseudomonadati</taxon>
        <taxon>Rhodothermota</taxon>
        <taxon>Rhodothermia</taxon>
        <taxon>Rhodothermales</taxon>
        <taxon>Rhodothermaceae</taxon>
        <taxon>Rhodothermus</taxon>
    </lineage>
</organism>
<dbReference type="AlphaFoldDB" id="D0MEH1"/>
<dbReference type="STRING" id="518766.Rmar_2320"/>
<evidence type="ECO:0000259" key="1">
    <source>
        <dbReference type="Pfam" id="PF08241"/>
    </source>
</evidence>
<dbReference type="GO" id="GO:0032259">
    <property type="term" value="P:methylation"/>
    <property type="evidence" value="ECO:0007669"/>
    <property type="project" value="UniProtKB-KW"/>
</dbReference>
<dbReference type="Pfam" id="PF08241">
    <property type="entry name" value="Methyltransf_11"/>
    <property type="match status" value="1"/>
</dbReference>
<protein>
    <submittedName>
        <fullName evidence="2">Methyltransferase type 11</fullName>
    </submittedName>
</protein>
<accession>D0MEH1</accession>
<reference evidence="2 3" key="1">
    <citation type="journal article" date="2009" name="Stand. Genomic Sci.">
        <title>Complete genome sequence of Rhodothermus marinus type strain (R-10).</title>
        <authorList>
            <person name="Nolan M."/>
            <person name="Tindall B.J."/>
            <person name="Pomrenke H."/>
            <person name="Lapidus A."/>
            <person name="Copeland A."/>
            <person name="Glavina Del Rio T."/>
            <person name="Lucas S."/>
            <person name="Chen F."/>
            <person name="Tice H."/>
            <person name="Cheng J.F."/>
            <person name="Saunders E."/>
            <person name="Han C."/>
            <person name="Bruce D."/>
            <person name="Goodwin L."/>
            <person name="Chain P."/>
            <person name="Pitluck S."/>
            <person name="Ovchinikova G."/>
            <person name="Pati A."/>
            <person name="Ivanova N."/>
            <person name="Mavromatis K."/>
            <person name="Chen A."/>
            <person name="Palaniappan K."/>
            <person name="Land M."/>
            <person name="Hauser L."/>
            <person name="Chang Y.J."/>
            <person name="Jeffries C.D."/>
            <person name="Brettin T."/>
            <person name="Goker M."/>
            <person name="Bristow J."/>
            <person name="Eisen J.A."/>
            <person name="Markowitz V."/>
            <person name="Hugenholtz P."/>
            <person name="Kyrpides N.C."/>
            <person name="Klenk H.P."/>
            <person name="Detter J.C."/>
        </authorList>
    </citation>
    <scope>NUCLEOTIDE SEQUENCE [LARGE SCALE GENOMIC DNA]</scope>
    <source>
        <strain evidence="3">ATCC 43812 / DSM 4252 / R-10</strain>
    </source>
</reference>
<dbReference type="InterPro" id="IPR013216">
    <property type="entry name" value="Methyltransf_11"/>
</dbReference>
<dbReference type="RefSeq" id="WP_012844809.1">
    <property type="nucleotide sequence ID" value="NC_013501.1"/>
</dbReference>
<proteinExistence type="predicted"/>
<dbReference type="OrthoDB" id="9805171at2"/>
<dbReference type="PANTHER" id="PTHR45036:SF1">
    <property type="entry name" value="METHYLTRANSFERASE LIKE 7A"/>
    <property type="match status" value="1"/>
</dbReference>
<dbReference type="GO" id="GO:0008757">
    <property type="term" value="F:S-adenosylmethionine-dependent methyltransferase activity"/>
    <property type="evidence" value="ECO:0007669"/>
    <property type="project" value="InterPro"/>
</dbReference>
<dbReference type="EMBL" id="CP001807">
    <property type="protein sequence ID" value="ACY49199.1"/>
    <property type="molecule type" value="Genomic_DNA"/>
</dbReference>
<dbReference type="Gene3D" id="3.40.50.150">
    <property type="entry name" value="Vaccinia Virus protein VP39"/>
    <property type="match status" value="1"/>
</dbReference>
<name>D0MEH1_RHOM4</name>
<gene>
    <name evidence="2" type="ordered locus">Rmar_2320</name>
</gene>
<dbReference type="InterPro" id="IPR052356">
    <property type="entry name" value="Thiol_S-MT"/>
</dbReference>
<dbReference type="KEGG" id="rmr:Rmar_2320"/>
<keyword evidence="2" id="KW-0489">Methyltransferase</keyword>
<keyword evidence="3" id="KW-1185">Reference proteome</keyword>
<evidence type="ECO:0000313" key="2">
    <source>
        <dbReference type="EMBL" id="ACY49199.1"/>
    </source>
</evidence>
<dbReference type="InterPro" id="IPR029063">
    <property type="entry name" value="SAM-dependent_MTases_sf"/>
</dbReference>
<dbReference type="eggNOG" id="COG2226">
    <property type="taxonomic scope" value="Bacteria"/>
</dbReference>
<feature type="domain" description="Methyltransferase type 11" evidence="1">
    <location>
        <begin position="56"/>
        <end position="149"/>
    </location>
</feature>